<evidence type="ECO:0000259" key="7">
    <source>
        <dbReference type="Pfam" id="PF00849"/>
    </source>
</evidence>
<accession>A0A0J8G4Y7</accession>
<comment type="caution">
    <text evidence="8">The sequence shown here is derived from an EMBL/GenBank/DDBJ whole genome shotgun (WGS) entry which is preliminary data.</text>
</comment>
<dbReference type="InterPro" id="IPR006225">
    <property type="entry name" value="PsdUridine_synth_RluC/D"/>
</dbReference>
<evidence type="ECO:0000313" key="8">
    <source>
        <dbReference type="EMBL" id="KMT22736.1"/>
    </source>
</evidence>
<dbReference type="InterPro" id="IPR050188">
    <property type="entry name" value="RluA_PseudoU_synthase"/>
</dbReference>
<keyword evidence="3 6" id="KW-0413">Isomerase</keyword>
<dbReference type="EMBL" id="LFVU01000005">
    <property type="protein sequence ID" value="KMT22736.1"/>
    <property type="molecule type" value="Genomic_DNA"/>
</dbReference>
<reference evidence="8 9" key="1">
    <citation type="submission" date="2015-06" db="EMBL/GenBank/DDBJ databases">
        <title>Draft genome sequence of the purine-degrading Clostridium cylindrosporum HC-1 (DSM 605).</title>
        <authorList>
            <person name="Poehlein A."/>
            <person name="Schiel-Bengelsdorf B."/>
            <person name="Bengelsdorf F."/>
            <person name="Daniel R."/>
            <person name="Duerre P."/>
        </authorList>
    </citation>
    <scope>NUCLEOTIDE SEQUENCE [LARGE SCALE GENOMIC DNA]</scope>
    <source>
        <strain evidence="8 9">DSM 605</strain>
    </source>
</reference>
<evidence type="ECO:0000256" key="3">
    <source>
        <dbReference type="ARBA" id="ARBA00023235"/>
    </source>
</evidence>
<organism evidence="8 9">
    <name type="scientific">Clostridium cylindrosporum DSM 605</name>
    <dbReference type="NCBI Taxonomy" id="1121307"/>
    <lineage>
        <taxon>Bacteria</taxon>
        <taxon>Bacillati</taxon>
        <taxon>Bacillota</taxon>
        <taxon>Clostridia</taxon>
        <taxon>Eubacteriales</taxon>
        <taxon>Clostridiaceae</taxon>
        <taxon>Clostridium</taxon>
    </lineage>
</organism>
<evidence type="ECO:0000256" key="2">
    <source>
        <dbReference type="ARBA" id="ARBA00010876"/>
    </source>
</evidence>
<feature type="active site" evidence="4">
    <location>
        <position position="134"/>
    </location>
</feature>
<evidence type="ECO:0000256" key="6">
    <source>
        <dbReference type="RuleBase" id="RU362028"/>
    </source>
</evidence>
<dbReference type="GO" id="GO:0140098">
    <property type="term" value="F:catalytic activity, acting on RNA"/>
    <property type="evidence" value="ECO:0007669"/>
    <property type="project" value="UniProtKB-ARBA"/>
</dbReference>
<dbReference type="GO" id="GO:0003723">
    <property type="term" value="F:RNA binding"/>
    <property type="evidence" value="ECO:0007669"/>
    <property type="project" value="UniProtKB-KW"/>
</dbReference>
<dbReference type="InterPro" id="IPR006224">
    <property type="entry name" value="PsdUridine_synth_RluA-like_CS"/>
</dbReference>
<dbReference type="Pfam" id="PF00849">
    <property type="entry name" value="PseudoU_synth_2"/>
    <property type="match status" value="1"/>
</dbReference>
<dbReference type="NCBIfam" id="TIGR00005">
    <property type="entry name" value="rluA_subfam"/>
    <property type="match status" value="1"/>
</dbReference>
<dbReference type="GO" id="GO:0009982">
    <property type="term" value="F:pseudouridine synthase activity"/>
    <property type="evidence" value="ECO:0007669"/>
    <property type="project" value="InterPro"/>
</dbReference>
<proteinExistence type="inferred from homology"/>
<keyword evidence="9" id="KW-1185">Reference proteome</keyword>
<dbReference type="RefSeq" id="WP_048569751.1">
    <property type="nucleotide sequence ID" value="NZ_LFVU01000005.1"/>
</dbReference>
<name>A0A0J8G4Y7_CLOCY</name>
<keyword evidence="5" id="KW-0694">RNA-binding</keyword>
<dbReference type="EC" id="5.4.99.-" evidence="6"/>
<dbReference type="PROSITE" id="PS50889">
    <property type="entry name" value="S4"/>
    <property type="match status" value="1"/>
</dbReference>
<feature type="domain" description="Pseudouridine synthase RsuA/RluA-like" evidence="7">
    <location>
        <begin position="87"/>
        <end position="237"/>
    </location>
</feature>
<dbReference type="AlphaFoldDB" id="A0A0J8G4Y7"/>
<gene>
    <name evidence="8" type="ORF">CLCY_11c00700</name>
</gene>
<dbReference type="Gene3D" id="3.30.2350.10">
    <property type="entry name" value="Pseudouridine synthase"/>
    <property type="match status" value="1"/>
</dbReference>
<dbReference type="PANTHER" id="PTHR21600:SF44">
    <property type="entry name" value="RIBOSOMAL LARGE SUBUNIT PSEUDOURIDINE SYNTHASE D"/>
    <property type="match status" value="1"/>
</dbReference>
<comment type="catalytic activity">
    <reaction evidence="1 6">
        <text>a uridine in RNA = a pseudouridine in RNA</text>
        <dbReference type="Rhea" id="RHEA:48348"/>
        <dbReference type="Rhea" id="RHEA-COMP:12068"/>
        <dbReference type="Rhea" id="RHEA-COMP:12069"/>
        <dbReference type="ChEBI" id="CHEBI:65314"/>
        <dbReference type="ChEBI" id="CHEBI:65315"/>
    </reaction>
</comment>
<dbReference type="PATRIC" id="fig|1121307.3.peg.187"/>
<comment type="function">
    <text evidence="6">Responsible for synthesis of pseudouridine from uracil.</text>
</comment>
<comment type="similarity">
    <text evidence="2 6">Belongs to the pseudouridine synthase RluA family.</text>
</comment>
<dbReference type="PANTHER" id="PTHR21600">
    <property type="entry name" value="MITOCHONDRIAL RNA PSEUDOURIDINE SYNTHASE"/>
    <property type="match status" value="1"/>
</dbReference>
<dbReference type="CDD" id="cd02869">
    <property type="entry name" value="PseudoU_synth_RluA_like"/>
    <property type="match status" value="1"/>
</dbReference>
<protein>
    <recommendedName>
        <fullName evidence="6">Pseudouridine synthase</fullName>
        <ecNumber evidence="6">5.4.99.-</ecNumber>
    </recommendedName>
</protein>
<evidence type="ECO:0000256" key="4">
    <source>
        <dbReference type="PIRSR" id="PIRSR606225-1"/>
    </source>
</evidence>
<sequence>MSSLKFNIEKKHEGIKLSDYLKDEAGLSSRLIRKSLREQRVIVNREAKRARYILQEGDELIVKMGSGETQDIAPENISIDVVYEDEDILVVNKPPFMVVHPTRSHQSGTLANAVTYYFRNRGDDTIIRLVNRLDRDTSGLVVIAKSQYAHMAMAKKMISDSIEKTYIAIVEGEFEGEGTIDAPIGRPSEDSLMRCVMEDGQRAITHYKVLASNKDMSAVRVILETGRTHQIRVHMKHMGHTIIGDTLYGSESDVIGRQALHAYKLKFNTIRDNNPLELVANLPGDLETLVKHI</sequence>
<dbReference type="PROSITE" id="PS01129">
    <property type="entry name" value="PSI_RLU"/>
    <property type="match status" value="1"/>
</dbReference>
<evidence type="ECO:0000256" key="5">
    <source>
        <dbReference type="PROSITE-ProRule" id="PRU00182"/>
    </source>
</evidence>
<dbReference type="Proteomes" id="UP000036756">
    <property type="component" value="Unassembled WGS sequence"/>
</dbReference>
<dbReference type="SUPFAM" id="SSF55120">
    <property type="entry name" value="Pseudouridine synthase"/>
    <property type="match status" value="1"/>
</dbReference>
<evidence type="ECO:0000256" key="1">
    <source>
        <dbReference type="ARBA" id="ARBA00000073"/>
    </source>
</evidence>
<dbReference type="InterPro" id="IPR006145">
    <property type="entry name" value="PsdUridine_synth_RsuA/RluA"/>
</dbReference>
<evidence type="ECO:0000313" key="9">
    <source>
        <dbReference type="Proteomes" id="UP000036756"/>
    </source>
</evidence>
<dbReference type="GO" id="GO:0000455">
    <property type="term" value="P:enzyme-directed rRNA pseudouridine synthesis"/>
    <property type="evidence" value="ECO:0007669"/>
    <property type="project" value="TreeGrafter"/>
</dbReference>
<dbReference type="OrthoDB" id="9807829at2"/>
<dbReference type="STRING" id="1121307.CLCY_11c00700"/>
<dbReference type="InterPro" id="IPR020103">
    <property type="entry name" value="PsdUridine_synth_cat_dom_sf"/>
</dbReference>